<name>A0ABP0Y4Z4_9ROSI</name>
<feature type="region of interest" description="Disordered" evidence="1">
    <location>
        <begin position="105"/>
        <end position="124"/>
    </location>
</feature>
<dbReference type="EMBL" id="OZ021736">
    <property type="protein sequence ID" value="CAK9315510.1"/>
    <property type="molecule type" value="Genomic_DNA"/>
</dbReference>
<organism evidence="2 3">
    <name type="scientific">Citrullus colocynthis</name>
    <name type="common">colocynth</name>
    <dbReference type="NCBI Taxonomy" id="252529"/>
    <lineage>
        <taxon>Eukaryota</taxon>
        <taxon>Viridiplantae</taxon>
        <taxon>Streptophyta</taxon>
        <taxon>Embryophyta</taxon>
        <taxon>Tracheophyta</taxon>
        <taxon>Spermatophyta</taxon>
        <taxon>Magnoliopsida</taxon>
        <taxon>eudicotyledons</taxon>
        <taxon>Gunneridae</taxon>
        <taxon>Pentapetalae</taxon>
        <taxon>rosids</taxon>
        <taxon>fabids</taxon>
        <taxon>Cucurbitales</taxon>
        <taxon>Cucurbitaceae</taxon>
        <taxon>Benincaseae</taxon>
        <taxon>Citrullus</taxon>
    </lineage>
</organism>
<reference evidence="2 3" key="1">
    <citation type="submission" date="2024-03" db="EMBL/GenBank/DDBJ databases">
        <authorList>
            <person name="Gkanogiannis A."/>
            <person name="Becerra Lopez-Lavalle L."/>
        </authorList>
    </citation>
    <scope>NUCLEOTIDE SEQUENCE [LARGE SCALE GENOMIC DNA]</scope>
</reference>
<feature type="compositionally biased region" description="Basic and acidic residues" evidence="1">
    <location>
        <begin position="74"/>
        <end position="84"/>
    </location>
</feature>
<keyword evidence="3" id="KW-1185">Reference proteome</keyword>
<feature type="region of interest" description="Disordered" evidence="1">
    <location>
        <begin position="53"/>
        <end position="88"/>
    </location>
</feature>
<protein>
    <submittedName>
        <fullName evidence="2">Uncharacterized protein</fullName>
    </submittedName>
</protein>
<gene>
    <name evidence="2" type="ORF">CITCOLO1_LOCUS7307</name>
</gene>
<evidence type="ECO:0000313" key="2">
    <source>
        <dbReference type="EMBL" id="CAK9315510.1"/>
    </source>
</evidence>
<accession>A0ABP0Y4Z4</accession>
<sequence length="124" mass="14277">MTNFKIVVQDCFLGQATNLSSHTEIANRILKEKLMERQLDMFSQRTCVYVAREIEEDENEGHSEPSVSDEDGDDNLHNDDDNHFGGDQVLLQSLDIAHTFETHQTTLEFEMRPPHEHTTIRPPP</sequence>
<dbReference type="Proteomes" id="UP001642487">
    <property type="component" value="Chromosome 2"/>
</dbReference>
<feature type="compositionally biased region" description="Basic and acidic residues" evidence="1">
    <location>
        <begin position="109"/>
        <end position="124"/>
    </location>
</feature>
<evidence type="ECO:0000256" key="1">
    <source>
        <dbReference type="SAM" id="MobiDB-lite"/>
    </source>
</evidence>
<proteinExistence type="predicted"/>
<evidence type="ECO:0000313" key="3">
    <source>
        <dbReference type="Proteomes" id="UP001642487"/>
    </source>
</evidence>